<proteinExistence type="predicted"/>
<evidence type="ECO:0000313" key="1">
    <source>
        <dbReference type="EMBL" id="UOR12627.1"/>
    </source>
</evidence>
<keyword evidence="2" id="KW-1185">Reference proteome</keyword>
<dbReference type="RefSeq" id="WP_245033515.1">
    <property type="nucleotide sequence ID" value="NZ_CP095075.1"/>
</dbReference>
<evidence type="ECO:0000313" key="2">
    <source>
        <dbReference type="Proteomes" id="UP000830326"/>
    </source>
</evidence>
<sequence>MENKQDPMTYWQLTKRTLLCQCQLANLVLPISFAFRLPLMELRTKNVELGDTKKKGTKSQAYKNRKETAFFFFKGSMPAEKE</sequence>
<reference evidence="1" key="1">
    <citation type="submission" date="2022-04" db="EMBL/GenBank/DDBJ databases">
        <title>Halobacillus sp. isolated from saltern.</title>
        <authorList>
            <person name="Won M."/>
            <person name="Lee C.-M."/>
            <person name="Woen H.-Y."/>
            <person name="Kwon S.-W."/>
        </authorList>
    </citation>
    <scope>NUCLEOTIDE SEQUENCE</scope>
    <source>
        <strain evidence="1">SSHM10-5</strain>
    </source>
</reference>
<protein>
    <submittedName>
        <fullName evidence="1">Uncharacterized protein</fullName>
    </submittedName>
</protein>
<dbReference type="Proteomes" id="UP000830326">
    <property type="component" value="Chromosome"/>
</dbReference>
<dbReference type="EMBL" id="CP095075">
    <property type="protein sequence ID" value="UOR12627.1"/>
    <property type="molecule type" value="Genomic_DNA"/>
</dbReference>
<organism evidence="1 2">
    <name type="scientific">Halobacillus amylolyticus</name>
    <dbReference type="NCBI Taxonomy" id="2932259"/>
    <lineage>
        <taxon>Bacteria</taxon>
        <taxon>Bacillati</taxon>
        <taxon>Bacillota</taxon>
        <taxon>Bacilli</taxon>
        <taxon>Bacillales</taxon>
        <taxon>Bacillaceae</taxon>
        <taxon>Halobacillus</taxon>
    </lineage>
</organism>
<gene>
    <name evidence="1" type="ORF">MUO15_03650</name>
</gene>
<name>A0ABY4HDY4_9BACI</name>
<accession>A0ABY4HDY4</accession>